<evidence type="ECO:0000259" key="7">
    <source>
        <dbReference type="Pfam" id="PF01052"/>
    </source>
</evidence>
<evidence type="ECO:0000256" key="1">
    <source>
        <dbReference type="ARBA" id="ARBA00004413"/>
    </source>
</evidence>
<dbReference type="GO" id="GO:0009425">
    <property type="term" value="C:bacterial-type flagellum basal body"/>
    <property type="evidence" value="ECO:0007669"/>
    <property type="project" value="InterPro"/>
</dbReference>
<dbReference type="GeneID" id="83013332"/>
<dbReference type="OrthoDB" id="1912158at2"/>
<dbReference type="InterPro" id="IPR001172">
    <property type="entry name" value="FliN_T3SS_HrcQb"/>
</dbReference>
<evidence type="ECO:0000256" key="6">
    <source>
        <dbReference type="ARBA" id="ARBA00023136"/>
    </source>
</evidence>
<evidence type="ECO:0000313" key="9">
    <source>
        <dbReference type="Proteomes" id="UP000095558"/>
    </source>
</evidence>
<dbReference type="GO" id="GO:0006935">
    <property type="term" value="P:chemotaxis"/>
    <property type="evidence" value="ECO:0007669"/>
    <property type="project" value="UniProtKB-KW"/>
</dbReference>
<dbReference type="InterPro" id="IPR036429">
    <property type="entry name" value="SpoA-like_sf"/>
</dbReference>
<dbReference type="RefSeq" id="WP_042402492.1">
    <property type="nucleotide sequence ID" value="NZ_CYZV01000056.1"/>
</dbReference>
<dbReference type="PANTHER" id="PTHR43484:SF1">
    <property type="entry name" value="FLAGELLAR MOTOR SWITCH PROTEIN FLIN"/>
    <property type="match status" value="1"/>
</dbReference>
<reference evidence="8 9" key="1">
    <citation type="submission" date="2015-09" db="EMBL/GenBank/DDBJ databases">
        <authorList>
            <consortium name="Pathogen Informatics"/>
        </authorList>
    </citation>
    <scope>NUCLEOTIDE SEQUENCE [LARGE SCALE GENOMIC DNA]</scope>
    <source>
        <strain evidence="8 9">2789STDY5834855</strain>
    </source>
</reference>
<keyword evidence="3" id="KW-1003">Cell membrane</keyword>
<comment type="similarity">
    <text evidence="2">Belongs to the FliN/MopA/SpaO family.</text>
</comment>
<name>A0A174I5M8_9CLOT</name>
<dbReference type="GO" id="GO:0071973">
    <property type="term" value="P:bacterial-type flagellum-dependent cell motility"/>
    <property type="evidence" value="ECO:0007669"/>
    <property type="project" value="InterPro"/>
</dbReference>
<evidence type="ECO:0000256" key="5">
    <source>
        <dbReference type="ARBA" id="ARBA00022779"/>
    </source>
</evidence>
<dbReference type="GO" id="GO:0005886">
    <property type="term" value="C:plasma membrane"/>
    <property type="evidence" value="ECO:0007669"/>
    <property type="project" value="UniProtKB-SubCell"/>
</dbReference>
<sequence length="104" mass="11880">MNTMLKENLYEVEFDDLNRKEVESFENNNSILGAKVDVSVTLGKCKKSIKDILEIKEGDVICLDKTIDEDLDIYVNDKCVATGESIKIEDKISIRITNFKKCEE</sequence>
<organism evidence="8 9">
    <name type="scientific">Clostridium disporicum</name>
    <dbReference type="NCBI Taxonomy" id="84024"/>
    <lineage>
        <taxon>Bacteria</taxon>
        <taxon>Bacillati</taxon>
        <taxon>Bacillota</taxon>
        <taxon>Clostridia</taxon>
        <taxon>Eubacteriales</taxon>
        <taxon>Clostridiaceae</taxon>
        <taxon>Clostridium</taxon>
    </lineage>
</organism>
<comment type="subcellular location">
    <subcellularLocation>
        <location evidence="1">Cell membrane</location>
        <topology evidence="1">Peripheral membrane protein</topology>
        <orientation evidence="1">Cytoplasmic side</orientation>
    </subcellularLocation>
</comment>
<evidence type="ECO:0000256" key="3">
    <source>
        <dbReference type="ARBA" id="ARBA00022475"/>
    </source>
</evidence>
<dbReference type="PANTHER" id="PTHR43484">
    <property type="match status" value="1"/>
</dbReference>
<dbReference type="Proteomes" id="UP000095558">
    <property type="component" value="Unassembled WGS sequence"/>
</dbReference>
<evidence type="ECO:0000313" key="8">
    <source>
        <dbReference type="EMBL" id="CUO80768.1"/>
    </source>
</evidence>
<dbReference type="InterPro" id="IPR001543">
    <property type="entry name" value="FliN-like_C"/>
</dbReference>
<evidence type="ECO:0000256" key="4">
    <source>
        <dbReference type="ARBA" id="ARBA00022500"/>
    </source>
</evidence>
<dbReference type="InterPro" id="IPR051469">
    <property type="entry name" value="FliN/MopA/SpaO"/>
</dbReference>
<dbReference type="SUPFAM" id="SSF101801">
    <property type="entry name" value="Surface presentation of antigens (SPOA)"/>
    <property type="match status" value="1"/>
</dbReference>
<proteinExistence type="inferred from homology"/>
<keyword evidence="6" id="KW-0472">Membrane</keyword>
<keyword evidence="8" id="KW-0282">Flagellum</keyword>
<keyword evidence="8" id="KW-0969">Cilium</keyword>
<gene>
    <name evidence="8" type="primary">fliN_2</name>
    <name evidence="8" type="ORF">ERS852470_03426</name>
</gene>
<protein>
    <submittedName>
        <fullName evidence="8">Flagellar motor switch protein</fullName>
    </submittedName>
</protein>
<dbReference type="Gene3D" id="2.30.330.10">
    <property type="entry name" value="SpoA-like"/>
    <property type="match status" value="1"/>
</dbReference>
<dbReference type="AlphaFoldDB" id="A0A174I5M8"/>
<evidence type="ECO:0000256" key="2">
    <source>
        <dbReference type="ARBA" id="ARBA00009226"/>
    </source>
</evidence>
<dbReference type="PRINTS" id="PR00956">
    <property type="entry name" value="FLGMOTORFLIN"/>
</dbReference>
<feature type="domain" description="Flagellar motor switch protein FliN-like C-terminal" evidence="7">
    <location>
        <begin position="30"/>
        <end position="98"/>
    </location>
</feature>
<dbReference type="Pfam" id="PF01052">
    <property type="entry name" value="FliMN_C"/>
    <property type="match status" value="1"/>
</dbReference>
<keyword evidence="4" id="KW-0145">Chemotaxis</keyword>
<keyword evidence="8" id="KW-0966">Cell projection</keyword>
<dbReference type="EMBL" id="CYZV01000056">
    <property type="protein sequence ID" value="CUO80768.1"/>
    <property type="molecule type" value="Genomic_DNA"/>
</dbReference>
<keyword evidence="5" id="KW-0283">Flagellar rotation</keyword>
<dbReference type="GO" id="GO:0003774">
    <property type="term" value="F:cytoskeletal motor activity"/>
    <property type="evidence" value="ECO:0007669"/>
    <property type="project" value="InterPro"/>
</dbReference>
<accession>A0A174I5M8</accession>